<dbReference type="SUPFAM" id="SSF50475">
    <property type="entry name" value="FMN-binding split barrel"/>
    <property type="match status" value="1"/>
</dbReference>
<keyword evidence="2" id="KW-1185">Reference proteome</keyword>
<dbReference type="InterPro" id="IPR007396">
    <property type="entry name" value="TR_PAI2-type"/>
</dbReference>
<sequence>MYLPAHFQHTDPAHLLEVMQAHSFATVIHQAEGHVVANHIPLLVTAPTEANGPWRLQGHCAANNPLAALPEGASILVVFQGPHAYVSPRAYAQRESVPTWNYIAVHMQGTLNWVRDSAEQEATMWALIAHYDAAYLPQYDSLSAEYKARMLGAIAAFEISANQVEGKFKLSQNKSPADRLGVYADQQHGSADEQALARWMARLGLVE</sequence>
<evidence type="ECO:0000313" key="2">
    <source>
        <dbReference type="Proteomes" id="UP000252357"/>
    </source>
</evidence>
<evidence type="ECO:0000313" key="1">
    <source>
        <dbReference type="EMBL" id="RCS59191.1"/>
    </source>
</evidence>
<dbReference type="EMBL" id="QPGB01000001">
    <property type="protein sequence ID" value="RCS59191.1"/>
    <property type="molecule type" value="Genomic_DNA"/>
</dbReference>
<dbReference type="InterPro" id="IPR012349">
    <property type="entry name" value="Split_barrel_FMN-bd"/>
</dbReference>
<dbReference type="Proteomes" id="UP000252357">
    <property type="component" value="Unassembled WGS sequence"/>
</dbReference>
<proteinExistence type="predicted"/>
<dbReference type="AlphaFoldDB" id="A0A368L6Q9"/>
<dbReference type="PANTHER" id="PTHR35802">
    <property type="entry name" value="PROTEASE SYNTHASE AND SPORULATION PROTEIN PAI 2"/>
    <property type="match status" value="1"/>
</dbReference>
<organism evidence="1 2">
    <name type="scientific">Parvibium lacunae</name>
    <dbReference type="NCBI Taxonomy" id="1888893"/>
    <lineage>
        <taxon>Bacteria</taxon>
        <taxon>Pseudomonadati</taxon>
        <taxon>Pseudomonadota</taxon>
        <taxon>Betaproteobacteria</taxon>
        <taxon>Burkholderiales</taxon>
        <taxon>Alcaligenaceae</taxon>
        <taxon>Parvibium</taxon>
    </lineage>
</organism>
<dbReference type="OrthoDB" id="9794948at2"/>
<accession>A0A368L6Q9</accession>
<dbReference type="PANTHER" id="PTHR35802:SF1">
    <property type="entry name" value="PROTEASE SYNTHASE AND SPORULATION PROTEIN PAI 2"/>
    <property type="match status" value="1"/>
</dbReference>
<dbReference type="Gene3D" id="2.30.110.10">
    <property type="entry name" value="Electron Transport, Fmn-binding Protein, Chain A"/>
    <property type="match status" value="1"/>
</dbReference>
<gene>
    <name evidence="1" type="ORF">DU000_00040</name>
</gene>
<name>A0A368L6Q9_9BURK</name>
<dbReference type="Pfam" id="PF04299">
    <property type="entry name" value="FMN_bind_2"/>
    <property type="match status" value="1"/>
</dbReference>
<protein>
    <submittedName>
        <fullName evidence="1">FMN-binding negative transcriptional regulator</fullName>
    </submittedName>
</protein>
<comment type="caution">
    <text evidence="1">The sequence shown here is derived from an EMBL/GenBank/DDBJ whole genome shotgun (WGS) entry which is preliminary data.</text>
</comment>
<reference evidence="1 2" key="1">
    <citation type="journal article" date="2018" name="Int. J. Syst. Evol. Microbiol.">
        <title>Parvibium lacunae gen. nov., sp. nov., a new member of the family Alcaligenaceae isolated from a freshwater pond.</title>
        <authorList>
            <person name="Chen W.M."/>
            <person name="Xie P.B."/>
            <person name="Hsu M.Y."/>
            <person name="Sheu S.Y."/>
        </authorList>
    </citation>
    <scope>NUCLEOTIDE SEQUENCE [LARGE SCALE GENOMIC DNA]</scope>
    <source>
        <strain evidence="1 2">KMB9</strain>
    </source>
</reference>
<dbReference type="PIRSF" id="PIRSF010372">
    <property type="entry name" value="PaiB"/>
    <property type="match status" value="1"/>
</dbReference>
<dbReference type="RefSeq" id="WP_114401341.1">
    <property type="nucleotide sequence ID" value="NZ_QPGB01000001.1"/>
</dbReference>